<evidence type="ECO:0000256" key="2">
    <source>
        <dbReference type="ARBA" id="ARBA00019418"/>
    </source>
</evidence>
<dbReference type="GO" id="GO:0006099">
    <property type="term" value="P:tricarboxylic acid cycle"/>
    <property type="evidence" value="ECO:0007669"/>
    <property type="project" value="TreeGrafter"/>
</dbReference>
<dbReference type="InterPro" id="IPR005631">
    <property type="entry name" value="SDH"/>
</dbReference>
<dbReference type="SUPFAM" id="SSF109910">
    <property type="entry name" value="YgfY-like"/>
    <property type="match status" value="1"/>
</dbReference>
<name>A0A7X5F2T4_9HYPH</name>
<evidence type="ECO:0000256" key="1">
    <source>
        <dbReference type="ARBA" id="ARBA00008571"/>
    </source>
</evidence>
<reference evidence="5" key="1">
    <citation type="submission" date="2020-01" db="EMBL/GenBank/DDBJ databases">
        <authorList>
            <person name="Fang Y."/>
            <person name="Sun R."/>
            <person name="Nie L."/>
            <person name="He J."/>
            <person name="Hao L."/>
            <person name="Wang L."/>
            <person name="Su S."/>
            <person name="Lv E."/>
            <person name="Zhang Z."/>
            <person name="Xie R."/>
            <person name="Liu H."/>
        </authorList>
    </citation>
    <scope>NUCLEOTIDE SEQUENCE [LARGE SCALE GENOMIC DNA]</scope>
    <source>
        <strain evidence="5">XCT-53</strain>
    </source>
</reference>
<comment type="similarity">
    <text evidence="1">Belongs to the SdhE FAD assembly factor family.</text>
</comment>
<dbReference type="RefSeq" id="WP_161672779.1">
    <property type="nucleotide sequence ID" value="NZ_JAABLP010000001.1"/>
</dbReference>
<dbReference type="InterPro" id="IPR036714">
    <property type="entry name" value="SDH_sf"/>
</dbReference>
<evidence type="ECO:0000256" key="3">
    <source>
        <dbReference type="ARBA" id="ARBA00023186"/>
    </source>
</evidence>
<keyword evidence="3" id="KW-0143">Chaperone</keyword>
<dbReference type="PANTHER" id="PTHR12469">
    <property type="entry name" value="PROTEIN EMI5 HOMOLOG, MITOCHONDRIAL"/>
    <property type="match status" value="1"/>
</dbReference>
<comment type="caution">
    <text evidence="4">The sequence shown here is derived from an EMBL/GenBank/DDBJ whole genome shotgun (WGS) entry which is preliminary data.</text>
</comment>
<dbReference type="EMBL" id="JAABLQ010000001">
    <property type="protein sequence ID" value="NBN77770.1"/>
    <property type="molecule type" value="Genomic_DNA"/>
</dbReference>
<dbReference type="PANTHER" id="PTHR12469:SF2">
    <property type="entry name" value="SUCCINATE DEHYDROGENASE ASSEMBLY FACTOR 2, MITOCHONDRIAL"/>
    <property type="match status" value="1"/>
</dbReference>
<organism evidence="4 5">
    <name type="scientific">Pannonibacter tanglangensis</name>
    <dbReference type="NCBI Taxonomy" id="2750084"/>
    <lineage>
        <taxon>Bacteria</taxon>
        <taxon>Pseudomonadati</taxon>
        <taxon>Pseudomonadota</taxon>
        <taxon>Alphaproteobacteria</taxon>
        <taxon>Hyphomicrobiales</taxon>
        <taxon>Stappiaceae</taxon>
        <taxon>Pannonibacter</taxon>
    </lineage>
</organism>
<evidence type="ECO:0000313" key="4">
    <source>
        <dbReference type="EMBL" id="NBN77770.1"/>
    </source>
</evidence>
<gene>
    <name evidence="4" type="ORF">GWI72_05750</name>
</gene>
<accession>A0A7X5F2T4</accession>
<dbReference type="AlphaFoldDB" id="A0A7X5F2T4"/>
<evidence type="ECO:0000313" key="5">
    <source>
        <dbReference type="Proteomes" id="UP000586722"/>
    </source>
</evidence>
<dbReference type="Pfam" id="PF03937">
    <property type="entry name" value="Sdh5"/>
    <property type="match status" value="1"/>
</dbReference>
<proteinExistence type="inferred from homology"/>
<keyword evidence="5" id="KW-1185">Reference proteome</keyword>
<protein>
    <recommendedName>
        <fullName evidence="2">FAD assembly factor SdhE</fullName>
    </recommendedName>
</protein>
<dbReference type="Gene3D" id="1.10.150.250">
    <property type="entry name" value="Flavinator of succinate dehydrogenase"/>
    <property type="match status" value="1"/>
</dbReference>
<sequence length="103" mass="11830">MTDSIQATNATEGAADDGLDARRKRILFRTWHRGMKEMDLLLGGFTKAEIGRLSDAELDELEEIITVNDQDLYAWITGRKPLPGEWDRPLFRRMLAFHDIRLG</sequence>
<dbReference type="Proteomes" id="UP000586722">
    <property type="component" value="Unassembled WGS sequence"/>
</dbReference>